<dbReference type="GO" id="GO:0005789">
    <property type="term" value="C:endoplasmic reticulum membrane"/>
    <property type="evidence" value="ECO:0007669"/>
    <property type="project" value="UniProtKB-SubCell"/>
</dbReference>
<keyword evidence="5" id="KW-0256">Endoplasmic reticulum</keyword>
<evidence type="ECO:0000256" key="3">
    <source>
        <dbReference type="ARBA" id="ARBA00022989"/>
    </source>
</evidence>
<feature type="transmembrane region" description="Helical" evidence="5">
    <location>
        <begin position="444"/>
        <end position="463"/>
    </location>
</feature>
<keyword evidence="5" id="KW-0012">Acyltransferase</keyword>
<feature type="transmembrane region" description="Helical" evidence="5">
    <location>
        <begin position="69"/>
        <end position="86"/>
    </location>
</feature>
<dbReference type="Proteomes" id="UP001497382">
    <property type="component" value="Unassembled WGS sequence"/>
</dbReference>
<dbReference type="AlphaFoldDB" id="A0AAV1Z2C8"/>
<organism evidence="6 7">
    <name type="scientific">Larinioides sclopetarius</name>
    <dbReference type="NCBI Taxonomy" id="280406"/>
    <lineage>
        <taxon>Eukaryota</taxon>
        <taxon>Metazoa</taxon>
        <taxon>Ecdysozoa</taxon>
        <taxon>Arthropoda</taxon>
        <taxon>Chelicerata</taxon>
        <taxon>Arachnida</taxon>
        <taxon>Araneae</taxon>
        <taxon>Araneomorphae</taxon>
        <taxon>Entelegynae</taxon>
        <taxon>Araneoidea</taxon>
        <taxon>Araneidae</taxon>
        <taxon>Larinioides</taxon>
    </lineage>
</organism>
<dbReference type="GO" id="GO:0032216">
    <property type="term" value="F:glucosaminyl-phosphatidylinositol O-acyltransferase activity"/>
    <property type="evidence" value="ECO:0007669"/>
    <property type="project" value="TreeGrafter"/>
</dbReference>
<evidence type="ECO:0000313" key="6">
    <source>
        <dbReference type="EMBL" id="CAL1265642.1"/>
    </source>
</evidence>
<feature type="transmembrane region" description="Helical" evidence="5">
    <location>
        <begin position="39"/>
        <end position="57"/>
    </location>
</feature>
<dbReference type="InterPro" id="IPR009447">
    <property type="entry name" value="PIGW/GWT1"/>
</dbReference>
<dbReference type="GO" id="GO:0006506">
    <property type="term" value="P:GPI anchor biosynthetic process"/>
    <property type="evidence" value="ECO:0007669"/>
    <property type="project" value="UniProtKB-KW"/>
</dbReference>
<accession>A0AAV1Z2C8</accession>
<evidence type="ECO:0000256" key="5">
    <source>
        <dbReference type="RuleBase" id="RU280819"/>
    </source>
</evidence>
<evidence type="ECO:0000256" key="4">
    <source>
        <dbReference type="ARBA" id="ARBA00023136"/>
    </source>
</evidence>
<comment type="subcellular location">
    <subcellularLocation>
        <location evidence="5">Endoplasmic reticulum membrane</location>
        <topology evidence="5">Multi-pass membrane protein</topology>
    </subcellularLocation>
    <subcellularLocation>
        <location evidence="1">Membrane</location>
        <topology evidence="1">Multi-pass membrane protein</topology>
    </subcellularLocation>
</comment>
<comment type="function">
    <text evidence="5">A acetyltransferase, which acetylates the inositol ring of phosphatidylinositol during biosynthesis of GPI-anchor.</text>
</comment>
<feature type="transmembrane region" description="Helical" evidence="5">
    <location>
        <begin position="237"/>
        <end position="259"/>
    </location>
</feature>
<evidence type="ECO:0000256" key="1">
    <source>
        <dbReference type="ARBA" id="ARBA00004141"/>
    </source>
</evidence>
<sequence>MMFDIKMEYKRFQRMNYTFKTAEEARRVLGIEGTDPSEVFSLTFFVPLCSLLVWLAASIMPISNKAIQLLELCIINVIMLMALTLFEDHLQIVLGILVFLIFVLLYIAILTNSTDKKIKYILKDVSLPIRNINRDFVTGYRGHLLLATATSILAVDFNFFPVRFAKTETYGWSMMDAGVGSFILLQGLCSSHGKSLTAHHSLKKCFMSSFPIFLLGFIRLAATTAVGYHKVVPEYGIHWNFFFTFALTKIICYTTLYVIKLPAGLLAVATVAIHQLLLSKAGLAALIVSEMRRNFFEANKEGIGSLLGFVTLYFCGVQLGKIVWKQGYKISDYMKLLLKLCAIGAAGWMMMYLFHFFLQPISRRMANLPYCIWVLALVSLQLAIHLCQEIIITILCKILKNNFCEFLLWKVINYNALFYFLFSNLLTGLVNLSVKTAKASTLKSFIILILYQTILTASALINYKFSFKLKFW</sequence>
<dbReference type="PANTHER" id="PTHR20661:SF0">
    <property type="entry name" value="PHOSPHATIDYLINOSITOL-GLYCAN BIOSYNTHESIS CLASS W PROTEIN"/>
    <property type="match status" value="1"/>
</dbReference>
<keyword evidence="3 5" id="KW-1133">Transmembrane helix</keyword>
<keyword evidence="7" id="KW-1185">Reference proteome</keyword>
<reference evidence="6 7" key="1">
    <citation type="submission" date="2024-04" db="EMBL/GenBank/DDBJ databases">
        <authorList>
            <person name="Rising A."/>
            <person name="Reimegard J."/>
            <person name="Sonavane S."/>
            <person name="Akerstrom W."/>
            <person name="Nylinder S."/>
            <person name="Hedman E."/>
            <person name="Kallberg Y."/>
        </authorList>
    </citation>
    <scope>NUCLEOTIDE SEQUENCE [LARGE SCALE GENOMIC DNA]</scope>
</reference>
<dbReference type="PIRSF" id="PIRSF017321">
    <property type="entry name" value="GWT1"/>
    <property type="match status" value="1"/>
</dbReference>
<gene>
    <name evidence="6" type="ORF">LARSCL_LOCUS2650</name>
</gene>
<name>A0AAV1Z2C8_9ARAC</name>
<dbReference type="GO" id="GO:0072659">
    <property type="term" value="P:protein localization to plasma membrane"/>
    <property type="evidence" value="ECO:0007669"/>
    <property type="project" value="TreeGrafter"/>
</dbReference>
<dbReference type="PANTHER" id="PTHR20661">
    <property type="entry name" value="PHOSPHATIDYLINOSITOL-GLYCAN BIOSYNTHESIS CLASS W PROTEIN"/>
    <property type="match status" value="1"/>
</dbReference>
<comment type="similarity">
    <text evidence="5">Belongs to the PIGW family.</text>
</comment>
<feature type="transmembrane region" description="Helical" evidence="5">
    <location>
        <begin position="210"/>
        <end position="231"/>
    </location>
</feature>
<feature type="transmembrane region" description="Helical" evidence="5">
    <location>
        <begin position="303"/>
        <end position="324"/>
    </location>
</feature>
<dbReference type="Pfam" id="PF06423">
    <property type="entry name" value="GWT1"/>
    <property type="match status" value="1"/>
</dbReference>
<comment type="pathway">
    <text evidence="5">Glycolipid biosynthesis; glycosylphosphatidylinositol-anchor biosynthesis.</text>
</comment>
<feature type="transmembrane region" description="Helical" evidence="5">
    <location>
        <begin position="336"/>
        <end position="358"/>
    </location>
</feature>
<comment type="caution">
    <text evidence="6">The sequence shown here is derived from an EMBL/GenBank/DDBJ whole genome shotgun (WGS) entry which is preliminary data.</text>
</comment>
<feature type="transmembrane region" description="Helical" evidence="5">
    <location>
        <begin position="370"/>
        <end position="399"/>
    </location>
</feature>
<keyword evidence="5" id="KW-0808">Transferase</keyword>
<dbReference type="EC" id="2.3.-.-" evidence="5"/>
<feature type="transmembrane region" description="Helical" evidence="5">
    <location>
        <begin position="411"/>
        <end position="432"/>
    </location>
</feature>
<keyword evidence="4 5" id="KW-0472">Membrane</keyword>
<feature type="transmembrane region" description="Helical" evidence="5">
    <location>
        <begin position="266"/>
        <end position="288"/>
    </location>
</feature>
<feature type="transmembrane region" description="Helical" evidence="5">
    <location>
        <begin position="92"/>
        <end position="111"/>
    </location>
</feature>
<keyword evidence="5" id="KW-0337">GPI-anchor biosynthesis</keyword>
<evidence type="ECO:0000256" key="2">
    <source>
        <dbReference type="ARBA" id="ARBA00022692"/>
    </source>
</evidence>
<protein>
    <recommendedName>
        <fullName evidence="5">Phosphatidylinositol-glycan biosynthesis class W protein</fullName>
        <ecNumber evidence="5">2.3.-.-</ecNumber>
    </recommendedName>
</protein>
<dbReference type="EMBL" id="CAXIEN010000018">
    <property type="protein sequence ID" value="CAL1265642.1"/>
    <property type="molecule type" value="Genomic_DNA"/>
</dbReference>
<keyword evidence="2 5" id="KW-0812">Transmembrane</keyword>
<proteinExistence type="inferred from homology"/>
<evidence type="ECO:0000313" key="7">
    <source>
        <dbReference type="Proteomes" id="UP001497382"/>
    </source>
</evidence>